<dbReference type="EMBL" id="BMAV01011220">
    <property type="protein sequence ID" value="GFY56945.1"/>
    <property type="molecule type" value="Genomic_DNA"/>
</dbReference>
<organism evidence="1 2">
    <name type="scientific">Trichonephila inaurata madagascariensis</name>
    <dbReference type="NCBI Taxonomy" id="2747483"/>
    <lineage>
        <taxon>Eukaryota</taxon>
        <taxon>Metazoa</taxon>
        <taxon>Ecdysozoa</taxon>
        <taxon>Arthropoda</taxon>
        <taxon>Chelicerata</taxon>
        <taxon>Arachnida</taxon>
        <taxon>Araneae</taxon>
        <taxon>Araneomorphae</taxon>
        <taxon>Entelegynae</taxon>
        <taxon>Araneoidea</taxon>
        <taxon>Nephilidae</taxon>
        <taxon>Trichonephila</taxon>
        <taxon>Trichonephila inaurata</taxon>
    </lineage>
</organism>
<comment type="caution">
    <text evidence="1">The sequence shown here is derived from an EMBL/GenBank/DDBJ whole genome shotgun (WGS) entry which is preliminary data.</text>
</comment>
<evidence type="ECO:0000313" key="1">
    <source>
        <dbReference type="EMBL" id="GFY56945.1"/>
    </source>
</evidence>
<dbReference type="Proteomes" id="UP000886998">
    <property type="component" value="Unassembled WGS sequence"/>
</dbReference>
<name>A0A8X6XNH0_9ARAC</name>
<keyword evidence="2" id="KW-1185">Reference proteome</keyword>
<reference evidence="1" key="1">
    <citation type="submission" date="2020-08" db="EMBL/GenBank/DDBJ databases">
        <title>Multicomponent nature underlies the extraordinary mechanical properties of spider dragline silk.</title>
        <authorList>
            <person name="Kono N."/>
            <person name="Nakamura H."/>
            <person name="Mori M."/>
            <person name="Yoshida Y."/>
            <person name="Ohtoshi R."/>
            <person name="Malay A.D."/>
            <person name="Moran D.A.P."/>
            <person name="Tomita M."/>
            <person name="Numata K."/>
            <person name="Arakawa K."/>
        </authorList>
    </citation>
    <scope>NUCLEOTIDE SEQUENCE</scope>
</reference>
<gene>
    <name evidence="1" type="ORF">TNIN_126291</name>
</gene>
<sequence length="80" mass="9119">MSFINKGFGENADNGSLDGRKSLEYYMLRVFTLCPVGMGLLRKDLKEEQTSKPQAYNTGWTLYWHCVLGLCGNTIERHSK</sequence>
<accession>A0A8X6XNH0</accession>
<proteinExistence type="predicted"/>
<protein>
    <submittedName>
        <fullName evidence="1">Uncharacterized protein</fullName>
    </submittedName>
</protein>
<dbReference type="AlphaFoldDB" id="A0A8X6XNH0"/>
<evidence type="ECO:0000313" key="2">
    <source>
        <dbReference type="Proteomes" id="UP000886998"/>
    </source>
</evidence>